<protein>
    <submittedName>
        <fullName evidence="9">Carbohydrate ABC transporter substrate-binding protein</fullName>
    </submittedName>
</protein>
<keyword evidence="10" id="KW-1185">Reference proteome</keyword>
<evidence type="ECO:0000256" key="7">
    <source>
        <dbReference type="ARBA" id="ARBA00023288"/>
    </source>
</evidence>
<dbReference type="EMBL" id="JAGVRK010000001">
    <property type="protein sequence ID" value="MBS2970609.1"/>
    <property type="molecule type" value="Genomic_DNA"/>
</dbReference>
<keyword evidence="4 8" id="KW-0732">Signal</keyword>
<dbReference type="PANTHER" id="PTHR43649">
    <property type="entry name" value="ARABINOSE-BINDING PROTEIN-RELATED"/>
    <property type="match status" value="1"/>
</dbReference>
<dbReference type="Proteomes" id="UP000682403">
    <property type="component" value="Unassembled WGS sequence"/>
</dbReference>
<name>A0ABS5LJR5_9BACI</name>
<dbReference type="PROSITE" id="PS51257">
    <property type="entry name" value="PROKAR_LIPOPROTEIN"/>
    <property type="match status" value="1"/>
</dbReference>
<feature type="chain" id="PRO_5046503755" evidence="8">
    <location>
        <begin position="24"/>
        <end position="427"/>
    </location>
</feature>
<dbReference type="Gene3D" id="3.40.190.10">
    <property type="entry name" value="Periplasmic binding protein-like II"/>
    <property type="match status" value="2"/>
</dbReference>
<organism evidence="9 10">
    <name type="scientific">Metabacillus flavus</name>
    <dbReference type="NCBI Taxonomy" id="2823519"/>
    <lineage>
        <taxon>Bacteria</taxon>
        <taxon>Bacillati</taxon>
        <taxon>Bacillota</taxon>
        <taxon>Bacilli</taxon>
        <taxon>Bacillales</taxon>
        <taxon>Bacillaceae</taxon>
        <taxon>Metabacillus</taxon>
    </lineage>
</organism>
<evidence type="ECO:0000313" key="9">
    <source>
        <dbReference type="EMBL" id="MBS2970609.1"/>
    </source>
</evidence>
<keyword evidence="2" id="KW-0813">Transport</keyword>
<accession>A0ABS5LJR5</accession>
<proteinExistence type="inferred from homology"/>
<dbReference type="SUPFAM" id="SSF53850">
    <property type="entry name" value="Periplasmic binding protein-like II"/>
    <property type="match status" value="1"/>
</dbReference>
<dbReference type="InterPro" id="IPR050490">
    <property type="entry name" value="Bact_solute-bd_prot1"/>
</dbReference>
<gene>
    <name evidence="9" type="ORF">J9317_17835</name>
</gene>
<reference evidence="9 10" key="1">
    <citation type="submission" date="2021-04" db="EMBL/GenBank/DDBJ databases">
        <title>Metabacillus sp. strain KIGAM252 whole genome sequence.</title>
        <authorList>
            <person name="Seo M.-J."/>
            <person name="Cho E.-S."/>
            <person name="Hwang C.Y."/>
            <person name="Yoon D.J."/>
        </authorList>
    </citation>
    <scope>NUCLEOTIDE SEQUENCE [LARGE SCALE GENOMIC DNA]</scope>
    <source>
        <strain evidence="9 10">KIGAM252</strain>
    </source>
</reference>
<evidence type="ECO:0000256" key="3">
    <source>
        <dbReference type="ARBA" id="ARBA00022475"/>
    </source>
</evidence>
<evidence type="ECO:0000313" key="10">
    <source>
        <dbReference type="Proteomes" id="UP000682403"/>
    </source>
</evidence>
<keyword evidence="3" id="KW-1003">Cell membrane</keyword>
<evidence type="ECO:0000256" key="1">
    <source>
        <dbReference type="ARBA" id="ARBA00008520"/>
    </source>
</evidence>
<evidence type="ECO:0000256" key="5">
    <source>
        <dbReference type="ARBA" id="ARBA00023136"/>
    </source>
</evidence>
<keyword evidence="7" id="KW-0449">Lipoprotein</keyword>
<evidence type="ECO:0000256" key="6">
    <source>
        <dbReference type="ARBA" id="ARBA00023139"/>
    </source>
</evidence>
<evidence type="ECO:0000256" key="4">
    <source>
        <dbReference type="ARBA" id="ARBA00022729"/>
    </source>
</evidence>
<dbReference type="RefSeq" id="WP_211561134.1">
    <property type="nucleotide sequence ID" value="NZ_JAGVRK010000001.1"/>
</dbReference>
<dbReference type="PROSITE" id="PS01037">
    <property type="entry name" value="SBP_BACTERIAL_1"/>
    <property type="match status" value="1"/>
</dbReference>
<evidence type="ECO:0000256" key="8">
    <source>
        <dbReference type="SAM" id="SignalP"/>
    </source>
</evidence>
<sequence length="427" mass="47386">MLNKKTLLLSSALILGLAGCSTGGGDKTSSSSNKGDVTLNIFQGKVEFKTQFEDLAKKYEEEHPDVSIKVQTVGGGNDYAGTLKTKLASGEEPTIFTVSGQTDIDQYRDRLSDLKDTKAADLAVEGALDNVKQGDEIVGLPVNLEGYGIIYNKKIFKDAGIDPASIKSMEDLKKAAETLDSQKDKLKLDAVFALAAKEKWVQGNHAANVFVGDDFKYDPKATYEAKDVPLKNSAAFKEYIDLQNKYSAQPVINLDYSQQVEELFSTGRVAMIQQGNWVYPTVEQMDPELAEKGIGIIPIPLNGEAKMPVGVPSYYVVNKKADEKQQKAARDFLDWMYTSDTGKEAVLSEFKFIPAYEEYDSSKIADPLSKEIYKYTQDGNTTTWVFQNFPLDWSDMFGAEVQKYLAGKSSWDDLVKEMQSKWSNARK</sequence>
<dbReference type="Pfam" id="PF01547">
    <property type="entry name" value="SBP_bac_1"/>
    <property type="match status" value="1"/>
</dbReference>
<keyword evidence="5" id="KW-0472">Membrane</keyword>
<evidence type="ECO:0000256" key="2">
    <source>
        <dbReference type="ARBA" id="ARBA00022448"/>
    </source>
</evidence>
<comment type="caution">
    <text evidence="9">The sequence shown here is derived from an EMBL/GenBank/DDBJ whole genome shotgun (WGS) entry which is preliminary data.</text>
</comment>
<comment type="similarity">
    <text evidence="1">Belongs to the bacterial solute-binding protein 1 family.</text>
</comment>
<dbReference type="InterPro" id="IPR006059">
    <property type="entry name" value="SBP"/>
</dbReference>
<keyword evidence="6" id="KW-0564">Palmitate</keyword>
<dbReference type="InterPro" id="IPR006061">
    <property type="entry name" value="SBP_1_CS"/>
</dbReference>
<feature type="signal peptide" evidence="8">
    <location>
        <begin position="1"/>
        <end position="23"/>
    </location>
</feature>
<dbReference type="PANTHER" id="PTHR43649:SF33">
    <property type="entry name" value="POLYGALACTURONAN_RHAMNOGALACTURONAN-BINDING PROTEIN YTCQ"/>
    <property type="match status" value="1"/>
</dbReference>